<gene>
    <name evidence="2" type="ORF">FFWV33_13815</name>
</gene>
<protein>
    <submittedName>
        <fullName evidence="2">Uncharacterized protein</fullName>
    </submittedName>
</protein>
<sequence length="247" mass="28865">MKLFRNLRRKLVVFSKFKSYLIYAIGEVILITIGISIAWKINNWNDIRKDTIVERKIYMNLNEELHSNLRLLNRVIDEYPERIKYLENTLNYVGKDEKDLSQGAKDTIVNLFDTDTNLIENSVTSIVQTSKFELLESNDLKDLIILYPNKLVKFKEQNENIKTLVNVKIKPIIEQYISLADKLPNDNKYKTIKTYGSKSDYIGLLSNKKYQNAIIGWILQIKKQLENAKTLRGKTKVLCTNLNEELN</sequence>
<keyword evidence="1" id="KW-0472">Membrane</keyword>
<keyword evidence="3" id="KW-1185">Reference proteome</keyword>
<dbReference type="KEGG" id="ffa:FFWV33_13815"/>
<evidence type="ECO:0000313" key="2">
    <source>
        <dbReference type="EMBL" id="AWG22526.1"/>
    </source>
</evidence>
<dbReference type="OrthoDB" id="1430261at2"/>
<evidence type="ECO:0000313" key="3">
    <source>
        <dbReference type="Proteomes" id="UP000244527"/>
    </source>
</evidence>
<feature type="transmembrane region" description="Helical" evidence="1">
    <location>
        <begin position="20"/>
        <end position="39"/>
    </location>
</feature>
<proteinExistence type="predicted"/>
<dbReference type="Proteomes" id="UP000244527">
    <property type="component" value="Chromosome"/>
</dbReference>
<dbReference type="EMBL" id="CP020918">
    <property type="protein sequence ID" value="AWG22526.1"/>
    <property type="molecule type" value="Genomic_DNA"/>
</dbReference>
<accession>A0A2S1LG59</accession>
<name>A0A2S1LG59_9FLAO</name>
<evidence type="ECO:0000256" key="1">
    <source>
        <dbReference type="SAM" id="Phobius"/>
    </source>
</evidence>
<keyword evidence="1" id="KW-0812">Transmembrane</keyword>
<reference evidence="2 3" key="1">
    <citation type="submission" date="2017-04" db="EMBL/GenBank/DDBJ databases">
        <title>Compelte genome sequence of WV33.</title>
        <authorList>
            <person name="Lee P.C."/>
        </authorList>
    </citation>
    <scope>NUCLEOTIDE SEQUENCE [LARGE SCALE GENOMIC DNA]</scope>
    <source>
        <strain evidence="2 3">WV33</strain>
    </source>
</reference>
<dbReference type="RefSeq" id="WP_108741453.1">
    <property type="nucleotide sequence ID" value="NZ_CP020918.1"/>
</dbReference>
<dbReference type="AlphaFoldDB" id="A0A2S1LG59"/>
<organism evidence="2 3">
    <name type="scientific">Flavobacterium faecale</name>
    <dbReference type="NCBI Taxonomy" id="1355330"/>
    <lineage>
        <taxon>Bacteria</taxon>
        <taxon>Pseudomonadati</taxon>
        <taxon>Bacteroidota</taxon>
        <taxon>Flavobacteriia</taxon>
        <taxon>Flavobacteriales</taxon>
        <taxon>Flavobacteriaceae</taxon>
        <taxon>Flavobacterium</taxon>
    </lineage>
</organism>
<keyword evidence="1" id="KW-1133">Transmembrane helix</keyword>